<dbReference type="AlphaFoldDB" id="A0A4C1YZH1"/>
<dbReference type="GO" id="GO:0000729">
    <property type="term" value="P:DNA double-strand break processing"/>
    <property type="evidence" value="ECO:0007669"/>
    <property type="project" value="TreeGrafter"/>
</dbReference>
<dbReference type="STRING" id="151549.A0A4C1YZH1"/>
<sequence length="115" mass="13574">MNRILVCHSLWKGNETESFLKRLISGDEKWITYDNTVRKRSWSKGKHVPQTIAKLGLTCNKLTLYVWWDWKGIIRHELLPPGKTINPDLYCQQLMRFKQTVEQKWPELEGCGFAP</sequence>
<dbReference type="EMBL" id="BGZK01001473">
    <property type="protein sequence ID" value="GBP80650.1"/>
    <property type="molecule type" value="Genomic_DNA"/>
</dbReference>
<dbReference type="GO" id="GO:0044774">
    <property type="term" value="P:mitotic DNA integrity checkpoint signaling"/>
    <property type="evidence" value="ECO:0007669"/>
    <property type="project" value="TreeGrafter"/>
</dbReference>
<comment type="caution">
    <text evidence="1">The sequence shown here is derived from an EMBL/GenBank/DDBJ whole genome shotgun (WGS) entry which is preliminary data.</text>
</comment>
<dbReference type="GO" id="GO:0003690">
    <property type="term" value="F:double-stranded DNA binding"/>
    <property type="evidence" value="ECO:0007669"/>
    <property type="project" value="TreeGrafter"/>
</dbReference>
<dbReference type="GO" id="GO:0042800">
    <property type="term" value="F:histone H3K4 methyltransferase activity"/>
    <property type="evidence" value="ECO:0007669"/>
    <property type="project" value="TreeGrafter"/>
</dbReference>
<protein>
    <submittedName>
        <fullName evidence="1">Mariner Mos1 transposase</fullName>
    </submittedName>
</protein>
<dbReference type="GO" id="GO:0003697">
    <property type="term" value="F:single-stranded DNA binding"/>
    <property type="evidence" value="ECO:0007669"/>
    <property type="project" value="TreeGrafter"/>
</dbReference>
<name>A0A4C1YZH1_EUMVA</name>
<dbReference type="PANTHER" id="PTHR46060">
    <property type="entry name" value="MARINER MOS1 TRANSPOSASE-LIKE PROTEIN"/>
    <property type="match status" value="1"/>
</dbReference>
<dbReference type="GO" id="GO:0031297">
    <property type="term" value="P:replication fork processing"/>
    <property type="evidence" value="ECO:0007669"/>
    <property type="project" value="TreeGrafter"/>
</dbReference>
<dbReference type="Pfam" id="PF01359">
    <property type="entry name" value="Transposase_1"/>
    <property type="match status" value="1"/>
</dbReference>
<dbReference type="Proteomes" id="UP000299102">
    <property type="component" value="Unassembled WGS sequence"/>
</dbReference>
<dbReference type="OrthoDB" id="616263at2759"/>
<dbReference type="GO" id="GO:0015074">
    <property type="term" value="P:DNA integration"/>
    <property type="evidence" value="ECO:0007669"/>
    <property type="project" value="TreeGrafter"/>
</dbReference>
<dbReference type="InterPro" id="IPR001888">
    <property type="entry name" value="Transposase_1"/>
</dbReference>
<dbReference type="GO" id="GO:0044547">
    <property type="term" value="F:DNA topoisomerase binding"/>
    <property type="evidence" value="ECO:0007669"/>
    <property type="project" value="TreeGrafter"/>
</dbReference>
<dbReference type="GO" id="GO:0035861">
    <property type="term" value="C:site of double-strand break"/>
    <property type="evidence" value="ECO:0007669"/>
    <property type="project" value="TreeGrafter"/>
</dbReference>
<dbReference type="InterPro" id="IPR036397">
    <property type="entry name" value="RNaseH_sf"/>
</dbReference>
<dbReference type="Gene3D" id="3.30.420.10">
    <property type="entry name" value="Ribonuclease H-like superfamily/Ribonuclease H"/>
    <property type="match status" value="1"/>
</dbReference>
<keyword evidence="2" id="KW-1185">Reference proteome</keyword>
<evidence type="ECO:0000313" key="1">
    <source>
        <dbReference type="EMBL" id="GBP80650.1"/>
    </source>
</evidence>
<dbReference type="GO" id="GO:0000014">
    <property type="term" value="F:single-stranded DNA endodeoxyribonuclease activity"/>
    <property type="evidence" value="ECO:0007669"/>
    <property type="project" value="TreeGrafter"/>
</dbReference>
<proteinExistence type="predicted"/>
<evidence type="ECO:0000313" key="2">
    <source>
        <dbReference type="Proteomes" id="UP000299102"/>
    </source>
</evidence>
<dbReference type="GO" id="GO:0000793">
    <property type="term" value="C:condensed chromosome"/>
    <property type="evidence" value="ECO:0007669"/>
    <property type="project" value="TreeGrafter"/>
</dbReference>
<dbReference type="GO" id="GO:0005634">
    <property type="term" value="C:nucleus"/>
    <property type="evidence" value="ECO:0007669"/>
    <property type="project" value="TreeGrafter"/>
</dbReference>
<organism evidence="1 2">
    <name type="scientific">Eumeta variegata</name>
    <name type="common">Bagworm moth</name>
    <name type="synonym">Eumeta japonica</name>
    <dbReference type="NCBI Taxonomy" id="151549"/>
    <lineage>
        <taxon>Eukaryota</taxon>
        <taxon>Metazoa</taxon>
        <taxon>Ecdysozoa</taxon>
        <taxon>Arthropoda</taxon>
        <taxon>Hexapoda</taxon>
        <taxon>Insecta</taxon>
        <taxon>Pterygota</taxon>
        <taxon>Neoptera</taxon>
        <taxon>Endopterygota</taxon>
        <taxon>Lepidoptera</taxon>
        <taxon>Glossata</taxon>
        <taxon>Ditrysia</taxon>
        <taxon>Tineoidea</taxon>
        <taxon>Psychidae</taxon>
        <taxon>Oiketicinae</taxon>
        <taxon>Eumeta</taxon>
    </lineage>
</organism>
<dbReference type="GO" id="GO:0006303">
    <property type="term" value="P:double-strand break repair via nonhomologous end joining"/>
    <property type="evidence" value="ECO:0007669"/>
    <property type="project" value="TreeGrafter"/>
</dbReference>
<dbReference type="InterPro" id="IPR052709">
    <property type="entry name" value="Transposase-MT_Hybrid"/>
</dbReference>
<reference evidence="1 2" key="1">
    <citation type="journal article" date="2019" name="Commun. Biol.">
        <title>The bagworm genome reveals a unique fibroin gene that provides high tensile strength.</title>
        <authorList>
            <person name="Kono N."/>
            <person name="Nakamura H."/>
            <person name="Ohtoshi R."/>
            <person name="Tomita M."/>
            <person name="Numata K."/>
            <person name="Arakawa K."/>
        </authorList>
    </citation>
    <scope>NUCLEOTIDE SEQUENCE [LARGE SCALE GENOMIC DNA]</scope>
</reference>
<dbReference type="GO" id="GO:0046975">
    <property type="term" value="F:histone H3K36 methyltransferase activity"/>
    <property type="evidence" value="ECO:0007669"/>
    <property type="project" value="TreeGrafter"/>
</dbReference>
<dbReference type="PANTHER" id="PTHR46060:SF2">
    <property type="entry name" value="HISTONE-LYSINE N-METHYLTRANSFERASE SETMAR"/>
    <property type="match status" value="1"/>
</dbReference>
<accession>A0A4C1YZH1</accession>
<gene>
    <name evidence="1" type="ORF">EVAR_54108_1</name>
</gene>